<dbReference type="Pfam" id="PF12937">
    <property type="entry name" value="F-box-like"/>
    <property type="match status" value="1"/>
</dbReference>
<proteinExistence type="predicted"/>
<accession>A0A550C9U8</accession>
<dbReference type="Proteomes" id="UP000320762">
    <property type="component" value="Unassembled WGS sequence"/>
</dbReference>
<comment type="caution">
    <text evidence="2">The sequence shown here is derived from an EMBL/GenBank/DDBJ whole genome shotgun (WGS) entry which is preliminary data.</text>
</comment>
<dbReference type="SUPFAM" id="SSF81383">
    <property type="entry name" value="F-box domain"/>
    <property type="match status" value="1"/>
</dbReference>
<dbReference type="OrthoDB" id="2401745at2759"/>
<dbReference type="InterPro" id="IPR036047">
    <property type="entry name" value="F-box-like_dom_sf"/>
</dbReference>
<sequence length="114" mass="13024">MMSHPLQLPEIQHLICSGGNLSQHDLCRLALVSRDWFDIVTPVLWMDVGPGILPLLMLLPSDSWCITEEPEEAGQGNRAPRIFPQLPIMAFKFIRPLTQADWSHVYKRSYMVNP</sequence>
<reference evidence="2 3" key="1">
    <citation type="journal article" date="2019" name="New Phytol.">
        <title>Comparative genomics reveals unique wood-decay strategies and fruiting body development in the Schizophyllaceae.</title>
        <authorList>
            <person name="Almasi E."/>
            <person name="Sahu N."/>
            <person name="Krizsan K."/>
            <person name="Balint B."/>
            <person name="Kovacs G.M."/>
            <person name="Kiss B."/>
            <person name="Cseklye J."/>
            <person name="Drula E."/>
            <person name="Henrissat B."/>
            <person name="Nagy I."/>
            <person name="Chovatia M."/>
            <person name="Adam C."/>
            <person name="LaButti K."/>
            <person name="Lipzen A."/>
            <person name="Riley R."/>
            <person name="Grigoriev I.V."/>
            <person name="Nagy L.G."/>
        </authorList>
    </citation>
    <scope>NUCLEOTIDE SEQUENCE [LARGE SCALE GENOMIC DNA]</scope>
    <source>
        <strain evidence="2 3">NL-1724</strain>
    </source>
</reference>
<protein>
    <recommendedName>
        <fullName evidence="1">F-box domain-containing protein</fullName>
    </recommendedName>
</protein>
<evidence type="ECO:0000313" key="3">
    <source>
        <dbReference type="Proteomes" id="UP000320762"/>
    </source>
</evidence>
<gene>
    <name evidence="2" type="ORF">BD626DRAFT_79909</name>
</gene>
<keyword evidence="3" id="KW-1185">Reference proteome</keyword>
<name>A0A550C9U8_9AGAR</name>
<dbReference type="EMBL" id="VDMD01000016">
    <property type="protein sequence ID" value="TRM61577.1"/>
    <property type="molecule type" value="Genomic_DNA"/>
</dbReference>
<dbReference type="CDD" id="cd09917">
    <property type="entry name" value="F-box_SF"/>
    <property type="match status" value="1"/>
</dbReference>
<organism evidence="2 3">
    <name type="scientific">Schizophyllum amplum</name>
    <dbReference type="NCBI Taxonomy" id="97359"/>
    <lineage>
        <taxon>Eukaryota</taxon>
        <taxon>Fungi</taxon>
        <taxon>Dikarya</taxon>
        <taxon>Basidiomycota</taxon>
        <taxon>Agaricomycotina</taxon>
        <taxon>Agaricomycetes</taxon>
        <taxon>Agaricomycetidae</taxon>
        <taxon>Agaricales</taxon>
        <taxon>Schizophyllaceae</taxon>
        <taxon>Schizophyllum</taxon>
    </lineage>
</organism>
<evidence type="ECO:0000313" key="2">
    <source>
        <dbReference type="EMBL" id="TRM61577.1"/>
    </source>
</evidence>
<dbReference type="AlphaFoldDB" id="A0A550C9U8"/>
<feature type="domain" description="F-box" evidence="1">
    <location>
        <begin position="9"/>
        <end position="47"/>
    </location>
</feature>
<dbReference type="InterPro" id="IPR001810">
    <property type="entry name" value="F-box_dom"/>
</dbReference>
<evidence type="ECO:0000259" key="1">
    <source>
        <dbReference type="Pfam" id="PF12937"/>
    </source>
</evidence>